<dbReference type="Pfam" id="PF11835">
    <property type="entry name" value="RRM_8"/>
    <property type="match status" value="1"/>
</dbReference>
<dbReference type="AlphaFoldDB" id="A0A0E0DB07"/>
<dbReference type="Gramene" id="OMERI04G03190.1">
    <property type="protein sequence ID" value="OMERI04G03190.1"/>
    <property type="gene ID" value="OMERI04G03190"/>
</dbReference>
<dbReference type="eggNOG" id="KOG1190">
    <property type="taxonomic scope" value="Eukaryota"/>
</dbReference>
<dbReference type="GO" id="GO:0003723">
    <property type="term" value="F:RNA binding"/>
    <property type="evidence" value="ECO:0007669"/>
    <property type="project" value="UniProtKB-KW"/>
</dbReference>
<proteinExistence type="predicted"/>
<evidence type="ECO:0000313" key="5">
    <source>
        <dbReference type="Proteomes" id="UP000008021"/>
    </source>
</evidence>
<reference evidence="4" key="1">
    <citation type="submission" date="2015-04" db="UniProtKB">
        <authorList>
            <consortium name="EnsemblPlants"/>
        </authorList>
    </citation>
    <scope>IDENTIFICATION</scope>
</reference>
<keyword evidence="2" id="KW-0694">RNA-binding</keyword>
<dbReference type="EnsemblPlants" id="OMERI04G03190.1">
    <property type="protein sequence ID" value="OMERI04G03190.1"/>
    <property type="gene ID" value="OMERI04G03190"/>
</dbReference>
<keyword evidence="1" id="KW-0677">Repeat</keyword>
<organism evidence="4">
    <name type="scientific">Oryza meridionalis</name>
    <dbReference type="NCBI Taxonomy" id="40149"/>
    <lineage>
        <taxon>Eukaryota</taxon>
        <taxon>Viridiplantae</taxon>
        <taxon>Streptophyta</taxon>
        <taxon>Embryophyta</taxon>
        <taxon>Tracheophyta</taxon>
        <taxon>Spermatophyta</taxon>
        <taxon>Magnoliopsida</taxon>
        <taxon>Liliopsida</taxon>
        <taxon>Poales</taxon>
        <taxon>Poaceae</taxon>
        <taxon>BOP clade</taxon>
        <taxon>Oryzoideae</taxon>
        <taxon>Oryzeae</taxon>
        <taxon>Oryzinae</taxon>
        <taxon>Oryza</taxon>
    </lineage>
</organism>
<keyword evidence="5" id="KW-1185">Reference proteome</keyword>
<dbReference type="InterPro" id="IPR035979">
    <property type="entry name" value="RBD_domain_sf"/>
</dbReference>
<evidence type="ECO:0000259" key="3">
    <source>
        <dbReference type="Pfam" id="PF11835"/>
    </source>
</evidence>
<dbReference type="HOGENOM" id="CLU_011184_0_0_1"/>
<dbReference type="CDD" id="cd12422">
    <property type="entry name" value="RRM2_PTBP1_hnRNPL_like"/>
    <property type="match status" value="1"/>
</dbReference>
<dbReference type="STRING" id="40149.A0A0E0DB07"/>
<accession>A0A0E0DB07</accession>
<reference evidence="4" key="2">
    <citation type="submission" date="2018-05" db="EMBL/GenBank/DDBJ databases">
        <title>OmerRS3 (Oryza meridionalis Reference Sequence Version 3).</title>
        <authorList>
            <person name="Zhang J."/>
            <person name="Kudrna D."/>
            <person name="Lee S."/>
            <person name="Talag J."/>
            <person name="Welchert J."/>
            <person name="Wing R.A."/>
        </authorList>
    </citation>
    <scope>NUCLEOTIDE SEQUENCE [LARGE SCALE GENOMIC DNA]</scope>
    <source>
        <strain evidence="4">cv. OR44</strain>
    </source>
</reference>
<dbReference type="InterPro" id="IPR012677">
    <property type="entry name" value="Nucleotide-bd_a/b_plait_sf"/>
</dbReference>
<dbReference type="PANTHER" id="PTHR15592">
    <property type="entry name" value="MATRIN 3/NUCLEAR PROTEIN 220-RELATED"/>
    <property type="match status" value="1"/>
</dbReference>
<dbReference type="InterPro" id="IPR021790">
    <property type="entry name" value="PTBP1-like_RRM2"/>
</dbReference>
<dbReference type="SUPFAM" id="SSF54928">
    <property type="entry name" value="RNA-binding domain, RBD"/>
    <property type="match status" value="1"/>
</dbReference>
<feature type="domain" description="PTBP1-like RNA recognition motif 2" evidence="3">
    <location>
        <begin position="48"/>
        <end position="135"/>
    </location>
</feature>
<protein>
    <recommendedName>
        <fullName evidence="3">PTBP1-like RNA recognition motif 2 domain-containing protein</fullName>
    </recommendedName>
</protein>
<sequence length="360" mass="39063">MVSEQSVHGIAIKEMQWATHGGSDDHWGLDLSHGGDNVQGAREVSGEMPSRLGDGISAVLRVQVSHILYPVTTEVLHQVYDSYGAATVQILATSTWHVVALVSFMSSQDGERARSATHGRNIYDGCCQLDIQYAQLLFGGDVDMMPTKCSMSGPSSATTRPVAESSIAAPERVFPAITDSVVPSIASAAMVTSVSLTATKEDEVDVGKVEDKSEKTFHDLCVEIKEMTNQMLETCCNSKVEPIMGDDSIGVAVVPCTITDSVSIALETSQEVDADVGDNDDLGQYVGNGSVVVFKPLQPWPPPFRAKCKGSFVEQQLEPWPDPQIKQDNRIVVVNLLQPRPSPDIWYESWFSCDNAWELA</sequence>
<dbReference type="Gene3D" id="3.30.70.330">
    <property type="match status" value="1"/>
</dbReference>
<evidence type="ECO:0000256" key="1">
    <source>
        <dbReference type="ARBA" id="ARBA00022737"/>
    </source>
</evidence>
<evidence type="ECO:0000256" key="2">
    <source>
        <dbReference type="ARBA" id="ARBA00022884"/>
    </source>
</evidence>
<dbReference type="Proteomes" id="UP000008021">
    <property type="component" value="Chromosome 4"/>
</dbReference>
<name>A0A0E0DB07_9ORYZ</name>
<evidence type="ECO:0000313" key="4">
    <source>
        <dbReference type="EnsemblPlants" id="OMERI04G03190.1"/>
    </source>
</evidence>